<dbReference type="EMBL" id="FCQH01000039">
    <property type="protein sequence ID" value="CVL09324.1"/>
    <property type="molecule type" value="Genomic_DNA"/>
</dbReference>
<organism evidence="1 2">
    <name type="scientific">Fusarium mangiferae</name>
    <name type="common">Mango malformation disease fungus</name>
    <dbReference type="NCBI Taxonomy" id="192010"/>
    <lineage>
        <taxon>Eukaryota</taxon>
        <taxon>Fungi</taxon>
        <taxon>Dikarya</taxon>
        <taxon>Ascomycota</taxon>
        <taxon>Pezizomycotina</taxon>
        <taxon>Sordariomycetes</taxon>
        <taxon>Hypocreomycetidae</taxon>
        <taxon>Hypocreales</taxon>
        <taxon>Nectriaceae</taxon>
        <taxon>Fusarium</taxon>
        <taxon>Fusarium fujikuroi species complex</taxon>
    </lineage>
</organism>
<reference evidence="2" key="1">
    <citation type="journal article" date="2016" name="Genome Biol. Evol.">
        <title>Comparative 'omics' of the Fusarium fujikuroi species complex highlights differences in genetic potential and metabolite synthesis.</title>
        <authorList>
            <person name="Niehaus E.-M."/>
            <person name="Muensterkoetter M."/>
            <person name="Proctor R.H."/>
            <person name="Brown D.W."/>
            <person name="Sharon A."/>
            <person name="Idan Y."/>
            <person name="Oren-Young L."/>
            <person name="Sieber C.M."/>
            <person name="Novak O."/>
            <person name="Pencik A."/>
            <person name="Tarkowska D."/>
            <person name="Hromadova K."/>
            <person name="Freeman S."/>
            <person name="Maymon M."/>
            <person name="Elazar M."/>
            <person name="Youssef S.A."/>
            <person name="El-Shabrawy E.S.M."/>
            <person name="Shalaby A.B.A."/>
            <person name="Houterman P."/>
            <person name="Brock N.L."/>
            <person name="Burkhardt I."/>
            <person name="Tsavkelova E.A."/>
            <person name="Dickschat J.S."/>
            <person name="Galuszka P."/>
            <person name="Gueldener U."/>
            <person name="Tudzynski B."/>
        </authorList>
    </citation>
    <scope>NUCLEOTIDE SEQUENCE [LARGE SCALE GENOMIC DNA]</scope>
    <source>
        <strain evidence="2">MRC7560</strain>
    </source>
</reference>
<evidence type="ECO:0000313" key="1">
    <source>
        <dbReference type="EMBL" id="CVL09324.1"/>
    </source>
</evidence>
<comment type="caution">
    <text evidence="1">The sequence shown here is derived from an EMBL/GenBank/DDBJ whole genome shotgun (WGS) entry which is preliminary data.</text>
</comment>
<evidence type="ECO:0000313" key="2">
    <source>
        <dbReference type="Proteomes" id="UP000184255"/>
    </source>
</evidence>
<proteinExistence type="predicted"/>
<sequence length="106" mass="12395">MIADALILSEASCKSSPAFPHQLTATMSNREKMLQQVRDNLKQDRELNPPETLCHVVRDSFQSLLKFLWNLWKKERRRKGVKRQRQEQSRSEARGITDELAVFTIL</sequence>
<dbReference type="RefSeq" id="XP_041691579.1">
    <property type="nucleotide sequence ID" value="XM_041826231.1"/>
</dbReference>
<accession>A0A1L7UF78</accession>
<dbReference type="Proteomes" id="UP000184255">
    <property type="component" value="Unassembled WGS sequence"/>
</dbReference>
<protein>
    <submittedName>
        <fullName evidence="1">Uncharacterized protein</fullName>
    </submittedName>
</protein>
<keyword evidence="2" id="KW-1185">Reference proteome</keyword>
<gene>
    <name evidence="1" type="ORF">FMAN_15488</name>
</gene>
<dbReference type="AlphaFoldDB" id="A0A1L7UF78"/>
<name>A0A1L7UF78_FUSMA</name>
<dbReference type="VEuPathDB" id="FungiDB:FMAN_15488"/>
<dbReference type="GeneID" id="65094728"/>